<evidence type="ECO:0000313" key="2">
    <source>
        <dbReference type="Proteomes" id="UP001153678"/>
    </source>
</evidence>
<organism evidence="1 2">
    <name type="scientific">Funneliformis geosporum</name>
    <dbReference type="NCBI Taxonomy" id="1117311"/>
    <lineage>
        <taxon>Eukaryota</taxon>
        <taxon>Fungi</taxon>
        <taxon>Fungi incertae sedis</taxon>
        <taxon>Mucoromycota</taxon>
        <taxon>Glomeromycotina</taxon>
        <taxon>Glomeromycetes</taxon>
        <taxon>Glomerales</taxon>
        <taxon>Glomeraceae</taxon>
        <taxon>Funneliformis</taxon>
    </lineage>
</organism>
<gene>
    <name evidence="1" type="ORF">FWILDA_LOCUS13183</name>
</gene>
<dbReference type="EMBL" id="CAMKVN010004729">
    <property type="protein sequence ID" value="CAI2187642.1"/>
    <property type="molecule type" value="Genomic_DNA"/>
</dbReference>
<sequence>DEDSNSETETNINPLYEVENKIIPIQNEKESEDASIDYENDENDISLSNIFNLPHPAIDKNAKWKLQDIFIEDLEPTNYFKIFINNN</sequence>
<protein>
    <submittedName>
        <fullName evidence="1">5606_t:CDS:1</fullName>
    </submittedName>
</protein>
<dbReference type="Proteomes" id="UP001153678">
    <property type="component" value="Unassembled WGS sequence"/>
</dbReference>
<dbReference type="AlphaFoldDB" id="A0A9W4T237"/>
<comment type="caution">
    <text evidence="1">The sequence shown here is derived from an EMBL/GenBank/DDBJ whole genome shotgun (WGS) entry which is preliminary data.</text>
</comment>
<evidence type="ECO:0000313" key="1">
    <source>
        <dbReference type="EMBL" id="CAI2187642.1"/>
    </source>
</evidence>
<accession>A0A9W4T237</accession>
<name>A0A9W4T237_9GLOM</name>
<feature type="non-terminal residue" evidence="1">
    <location>
        <position position="87"/>
    </location>
</feature>
<dbReference type="OrthoDB" id="2428968at2759"/>
<reference evidence="1" key="1">
    <citation type="submission" date="2022-08" db="EMBL/GenBank/DDBJ databases">
        <authorList>
            <person name="Kallberg Y."/>
            <person name="Tangrot J."/>
            <person name="Rosling A."/>
        </authorList>
    </citation>
    <scope>NUCLEOTIDE SEQUENCE</scope>
    <source>
        <strain evidence="1">Wild A</strain>
    </source>
</reference>
<proteinExistence type="predicted"/>
<keyword evidence="2" id="KW-1185">Reference proteome</keyword>